<dbReference type="Pfam" id="PF00319">
    <property type="entry name" value="SRF-TF"/>
    <property type="match status" value="1"/>
</dbReference>
<dbReference type="PRINTS" id="PR00404">
    <property type="entry name" value="MADSDOMAIN"/>
</dbReference>
<dbReference type="InterPro" id="IPR002100">
    <property type="entry name" value="TF_MADSbox"/>
</dbReference>
<dbReference type="Gene3D" id="3.40.1810.10">
    <property type="entry name" value="Transcription factor, MADS-box"/>
    <property type="match status" value="1"/>
</dbReference>
<dbReference type="InterPro" id="IPR050142">
    <property type="entry name" value="MADS-box/MEF2_TF"/>
</dbReference>
<sequence>MGRGRTEMKKIQNDVSRRATFGKRRRGLLKKAHELAVLCGVDLGLLVFDDDGAGKLFDYCAPNTSWSELIERYESITKHQFQFQGQGIHHDDHQQQPSADIIAGLRREGDHLEASVTRQTGENLSSTATAAELDELEQRLECVLGKVRETKDKLLEQQLGESHHKVHILEDQNSFLRRLVIVNDIAACLLSCYVYWLPECVFTLCQMGEEGQQRAAVEASAVPPKLPEVEEEELTTLRLWPRQLPDV</sequence>
<evidence type="ECO:0000256" key="4">
    <source>
        <dbReference type="ARBA" id="ARBA00023163"/>
    </source>
</evidence>
<dbReference type="EnsemblPlants" id="EMT14878">
    <property type="protein sequence ID" value="EMT14878"/>
    <property type="gene ID" value="F775_30891"/>
</dbReference>
<keyword evidence="4" id="KW-0804">Transcription</keyword>
<dbReference type="InterPro" id="IPR036879">
    <property type="entry name" value="TF_MADSbox_sf"/>
</dbReference>
<evidence type="ECO:0000256" key="3">
    <source>
        <dbReference type="ARBA" id="ARBA00023125"/>
    </source>
</evidence>
<dbReference type="PANTHER" id="PTHR48019">
    <property type="entry name" value="SERUM RESPONSE FACTOR HOMOLOG"/>
    <property type="match status" value="1"/>
</dbReference>
<keyword evidence="2" id="KW-0805">Transcription regulation</keyword>
<dbReference type="PROSITE" id="PS50066">
    <property type="entry name" value="MADS_BOX_2"/>
    <property type="match status" value="1"/>
</dbReference>
<dbReference type="GO" id="GO:0003677">
    <property type="term" value="F:DNA binding"/>
    <property type="evidence" value="ECO:0007669"/>
    <property type="project" value="UniProtKB-KW"/>
</dbReference>
<name>R7W4V2_AEGTA</name>
<dbReference type="GO" id="GO:0046983">
    <property type="term" value="F:protein dimerization activity"/>
    <property type="evidence" value="ECO:0007669"/>
    <property type="project" value="InterPro"/>
</dbReference>
<reference evidence="6" key="1">
    <citation type="submission" date="2015-06" db="UniProtKB">
        <authorList>
            <consortium name="EnsemblPlants"/>
        </authorList>
    </citation>
    <scope>IDENTIFICATION</scope>
</reference>
<dbReference type="InterPro" id="IPR002487">
    <property type="entry name" value="TF_Kbox"/>
</dbReference>
<dbReference type="PROSITE" id="PS51297">
    <property type="entry name" value="K_BOX"/>
    <property type="match status" value="1"/>
</dbReference>
<organism evidence="6">
    <name type="scientific">Aegilops tauschii</name>
    <name type="common">Tausch's goatgrass</name>
    <name type="synonym">Aegilops squarrosa</name>
    <dbReference type="NCBI Taxonomy" id="37682"/>
    <lineage>
        <taxon>Eukaryota</taxon>
        <taxon>Viridiplantae</taxon>
        <taxon>Streptophyta</taxon>
        <taxon>Embryophyta</taxon>
        <taxon>Tracheophyta</taxon>
        <taxon>Spermatophyta</taxon>
        <taxon>Magnoliopsida</taxon>
        <taxon>Liliopsida</taxon>
        <taxon>Poales</taxon>
        <taxon>Poaceae</taxon>
        <taxon>BOP clade</taxon>
        <taxon>Pooideae</taxon>
        <taxon>Triticodae</taxon>
        <taxon>Triticeae</taxon>
        <taxon>Triticinae</taxon>
        <taxon>Aegilops</taxon>
    </lineage>
</organism>
<dbReference type="GO" id="GO:0005634">
    <property type="term" value="C:nucleus"/>
    <property type="evidence" value="ECO:0007669"/>
    <property type="project" value="UniProtKB-SubCell"/>
</dbReference>
<evidence type="ECO:0000313" key="6">
    <source>
        <dbReference type="EnsemblPlants" id="EMT14878"/>
    </source>
</evidence>
<dbReference type="SUPFAM" id="SSF55455">
    <property type="entry name" value="SRF-like"/>
    <property type="match status" value="1"/>
</dbReference>
<dbReference type="GO" id="GO:0003700">
    <property type="term" value="F:DNA-binding transcription factor activity"/>
    <property type="evidence" value="ECO:0007669"/>
    <property type="project" value="InterPro"/>
</dbReference>
<evidence type="ECO:0000256" key="1">
    <source>
        <dbReference type="ARBA" id="ARBA00004123"/>
    </source>
</evidence>
<evidence type="ECO:0000256" key="2">
    <source>
        <dbReference type="ARBA" id="ARBA00023015"/>
    </source>
</evidence>
<dbReference type="Pfam" id="PF01486">
    <property type="entry name" value="K-box"/>
    <property type="match status" value="1"/>
</dbReference>
<comment type="subcellular location">
    <subcellularLocation>
        <location evidence="1">Nucleus</location>
    </subcellularLocation>
</comment>
<protein>
    <submittedName>
        <fullName evidence="6">MADS-box transcription factor 29</fullName>
    </submittedName>
</protein>
<dbReference type="SMART" id="SM00432">
    <property type="entry name" value="MADS"/>
    <property type="match status" value="1"/>
</dbReference>
<dbReference type="AlphaFoldDB" id="R7W4V2"/>
<keyword evidence="5" id="KW-0539">Nucleus</keyword>
<keyword evidence="3" id="KW-0238">DNA-binding</keyword>
<accession>R7W4V2</accession>
<evidence type="ECO:0000256" key="5">
    <source>
        <dbReference type="ARBA" id="ARBA00023242"/>
    </source>
</evidence>
<proteinExistence type="predicted"/>